<sequence>MKLGQKIHPNNILDEFENDAVGRIMMFASASHKSAASREMMRQKRLSEKGGGDGVLENSGKPIIEGLKSPTDSQDSDDRLLYSDVGMIHPIVTSEASMKTTCAVNAAEIATNCTSEMMIGTESALKNTPNTLEEDTDKYYKLYQNLQTEINDQKDGNDMTYEEFFKTVVQMPEAEYIKIIR</sequence>
<organism evidence="2 3">
    <name type="scientific">Dreissena polymorpha</name>
    <name type="common">Zebra mussel</name>
    <name type="synonym">Mytilus polymorpha</name>
    <dbReference type="NCBI Taxonomy" id="45954"/>
    <lineage>
        <taxon>Eukaryota</taxon>
        <taxon>Metazoa</taxon>
        <taxon>Spiralia</taxon>
        <taxon>Lophotrochozoa</taxon>
        <taxon>Mollusca</taxon>
        <taxon>Bivalvia</taxon>
        <taxon>Autobranchia</taxon>
        <taxon>Heteroconchia</taxon>
        <taxon>Euheterodonta</taxon>
        <taxon>Imparidentia</taxon>
        <taxon>Neoheterodontei</taxon>
        <taxon>Myida</taxon>
        <taxon>Dreissenoidea</taxon>
        <taxon>Dreissenidae</taxon>
        <taxon>Dreissena</taxon>
    </lineage>
</organism>
<reference evidence="2" key="1">
    <citation type="journal article" date="2019" name="bioRxiv">
        <title>The Genome of the Zebra Mussel, Dreissena polymorpha: A Resource for Invasive Species Research.</title>
        <authorList>
            <person name="McCartney M.A."/>
            <person name="Auch B."/>
            <person name="Kono T."/>
            <person name="Mallez S."/>
            <person name="Zhang Y."/>
            <person name="Obille A."/>
            <person name="Becker A."/>
            <person name="Abrahante J.E."/>
            <person name="Garbe J."/>
            <person name="Badalamenti J.P."/>
            <person name="Herman A."/>
            <person name="Mangelson H."/>
            <person name="Liachko I."/>
            <person name="Sullivan S."/>
            <person name="Sone E.D."/>
            <person name="Koren S."/>
            <person name="Silverstein K.A.T."/>
            <person name="Beckman K.B."/>
            <person name="Gohl D.M."/>
        </authorList>
    </citation>
    <scope>NUCLEOTIDE SEQUENCE</scope>
    <source>
        <strain evidence="2">Duluth1</strain>
        <tissue evidence="2">Whole animal</tissue>
    </source>
</reference>
<feature type="non-terminal residue" evidence="2">
    <location>
        <position position="181"/>
    </location>
</feature>
<feature type="region of interest" description="Disordered" evidence="1">
    <location>
        <begin position="46"/>
        <end position="76"/>
    </location>
</feature>
<dbReference type="EMBL" id="JAIWYP010000004">
    <property type="protein sequence ID" value="KAH3834881.1"/>
    <property type="molecule type" value="Genomic_DNA"/>
</dbReference>
<protein>
    <submittedName>
        <fullName evidence="2">Uncharacterized protein</fullName>
    </submittedName>
</protein>
<reference evidence="2" key="2">
    <citation type="submission" date="2020-11" db="EMBL/GenBank/DDBJ databases">
        <authorList>
            <person name="McCartney M.A."/>
            <person name="Auch B."/>
            <person name="Kono T."/>
            <person name="Mallez S."/>
            <person name="Becker A."/>
            <person name="Gohl D.M."/>
            <person name="Silverstein K.A.T."/>
            <person name="Koren S."/>
            <person name="Bechman K.B."/>
            <person name="Herman A."/>
            <person name="Abrahante J.E."/>
            <person name="Garbe J."/>
        </authorList>
    </citation>
    <scope>NUCLEOTIDE SEQUENCE</scope>
    <source>
        <strain evidence="2">Duluth1</strain>
        <tissue evidence="2">Whole animal</tissue>
    </source>
</reference>
<evidence type="ECO:0000313" key="2">
    <source>
        <dbReference type="EMBL" id="KAH3834881.1"/>
    </source>
</evidence>
<proteinExistence type="predicted"/>
<comment type="caution">
    <text evidence="2">The sequence shown here is derived from an EMBL/GenBank/DDBJ whole genome shotgun (WGS) entry which is preliminary data.</text>
</comment>
<evidence type="ECO:0000256" key="1">
    <source>
        <dbReference type="SAM" id="MobiDB-lite"/>
    </source>
</evidence>
<keyword evidence="3" id="KW-1185">Reference proteome</keyword>
<name>A0A9D4K8P4_DREPO</name>
<dbReference type="Proteomes" id="UP000828390">
    <property type="component" value="Unassembled WGS sequence"/>
</dbReference>
<accession>A0A9D4K8P4</accession>
<gene>
    <name evidence="2" type="ORF">DPMN_108214</name>
</gene>
<dbReference type="AlphaFoldDB" id="A0A9D4K8P4"/>
<evidence type="ECO:0000313" key="3">
    <source>
        <dbReference type="Proteomes" id="UP000828390"/>
    </source>
</evidence>